<reference evidence="2 3" key="1">
    <citation type="journal article" date="2019" name="Mol. Biol. Evol.">
        <title>Blast fungal genomes show frequent chromosomal changes, gene gains and losses, and effector gene turnover.</title>
        <authorList>
            <person name="Gomez Luciano L.B."/>
            <person name="Jason Tsai I."/>
            <person name="Chuma I."/>
            <person name="Tosa Y."/>
            <person name="Chen Y.H."/>
            <person name="Li J.Y."/>
            <person name="Li M.Y."/>
            <person name="Jade Lu M.Y."/>
            <person name="Nakayashiki H."/>
            <person name="Li W.H."/>
        </authorList>
    </citation>
    <scope>NUCLEOTIDE SEQUENCE [LARGE SCALE GENOMIC DNA]</scope>
    <source>
        <strain evidence="2">MZ5-1-6</strain>
    </source>
</reference>
<proteinExistence type="predicted"/>
<sequence>MPSDDFNANVRTPPTRHVYKGSARLDTTTIGSGLVLAPAGTSVPPGPGRASTNRTSKAVPLLTGR</sequence>
<organism evidence="2 3">
    <name type="scientific">Pyricularia oryzae</name>
    <name type="common">Rice blast fungus</name>
    <name type="synonym">Magnaporthe oryzae</name>
    <dbReference type="NCBI Taxonomy" id="318829"/>
    <lineage>
        <taxon>Eukaryota</taxon>
        <taxon>Fungi</taxon>
        <taxon>Dikarya</taxon>
        <taxon>Ascomycota</taxon>
        <taxon>Pezizomycotina</taxon>
        <taxon>Sordariomycetes</taxon>
        <taxon>Sordariomycetidae</taxon>
        <taxon>Magnaporthales</taxon>
        <taxon>Pyriculariaceae</taxon>
        <taxon>Pyricularia</taxon>
    </lineage>
</organism>
<evidence type="ECO:0000313" key="2">
    <source>
        <dbReference type="EMBL" id="QBZ59417.1"/>
    </source>
</evidence>
<protein>
    <submittedName>
        <fullName evidence="2">Uncharacterized protein</fullName>
    </submittedName>
</protein>
<dbReference type="EMBL" id="CP034206">
    <property type="protein sequence ID" value="QBZ59417.1"/>
    <property type="molecule type" value="Genomic_DNA"/>
</dbReference>
<feature type="region of interest" description="Disordered" evidence="1">
    <location>
        <begin position="37"/>
        <end position="65"/>
    </location>
</feature>
<name>A0A4P7N9I3_PYROR</name>
<dbReference type="AlphaFoldDB" id="A0A4P7N9I3"/>
<evidence type="ECO:0000313" key="3">
    <source>
        <dbReference type="Proteomes" id="UP000294847"/>
    </source>
</evidence>
<gene>
    <name evidence="2" type="ORF">PoMZ_04378</name>
</gene>
<evidence type="ECO:0000256" key="1">
    <source>
        <dbReference type="SAM" id="MobiDB-lite"/>
    </source>
</evidence>
<accession>A0A4P7N9I3</accession>
<dbReference type="Proteomes" id="UP000294847">
    <property type="component" value="Chromosome 3"/>
</dbReference>
<feature type="region of interest" description="Disordered" evidence="1">
    <location>
        <begin position="1"/>
        <end position="20"/>
    </location>
</feature>